<reference evidence="3 4" key="1">
    <citation type="journal article" date="2012" name="J. Bacteriol.">
        <title>De Novo Genome Project of Cupriavidus basilensis OR16.</title>
        <authorList>
            <person name="Cserhati M."/>
            <person name="Kriszt B."/>
            <person name="Szoboszlay S."/>
            <person name="Toth A."/>
            <person name="Szabo I."/>
            <person name="Tancsics A."/>
            <person name="Nagy I."/>
            <person name="Horvath B."/>
            <person name="Nagy I."/>
            <person name="Kukolya J."/>
        </authorList>
    </citation>
    <scope>NUCLEOTIDE SEQUENCE [LARGE SCALE GENOMIC DNA]</scope>
    <source>
        <strain evidence="3 4">OR16</strain>
    </source>
</reference>
<feature type="domain" description="Teneurin-like YD-shell" evidence="2">
    <location>
        <begin position="212"/>
        <end position="335"/>
    </location>
</feature>
<evidence type="ECO:0000313" key="4">
    <source>
        <dbReference type="Proteomes" id="UP000005808"/>
    </source>
</evidence>
<dbReference type="Pfam" id="PF25023">
    <property type="entry name" value="TEN_YD-shell"/>
    <property type="match status" value="1"/>
</dbReference>
<dbReference type="EMBL" id="AHJE01000012">
    <property type="protein sequence ID" value="EHP44258.1"/>
    <property type="molecule type" value="Genomic_DNA"/>
</dbReference>
<sequence>MLATVTWPDGKTRQYLYENSQFRWALTGITDEAGARFATYAYDVQGRAITTEHAGGINKTQLQFLDNGQTTVTSSDGSSRTYAFQLQQNVLRPTSVSAPCLECGSVTKAFTYDDSGSLSSKFDFDNKETRYTYDTLGRETQRIEGYGTANAQTTTTEWHPTWRLPVKIASPSRVDYFTYDAKGQVVGYAWFPTIDANGSQGLSATPSGPMTSTGWTYDANGLATATVEMIGDAVTGQWYFTYDADGNLQTLTDRDGKVGRALQYDAAGRLLDAINMDGERVRYQYNARGSLIAYEVDGRVSNYEYDANGFLTAIRGPASYYEGYEYDAAHRLTARLLPATVQNVDTSNPFGPLSSDRPVPPDSGRVQSTWSALWTRLKDWVTSWIPSANAQAGWQRILIPRWPSRSQAPINAPASPADELQEGAGIRQNPNTLLQQVDRTLRDLATRVTDAMTCDEDPRCTRARADAQSAYHNITTKRLPQYLTGGTAGADEKHRKSILDRQIALKDAIRRVRLYCVAWPLELPEWERVANMEVPILY</sequence>
<dbReference type="PANTHER" id="PTHR32305">
    <property type="match status" value="1"/>
</dbReference>
<dbReference type="InterPro" id="IPR050708">
    <property type="entry name" value="T6SS_VgrG/RHS"/>
</dbReference>
<dbReference type="NCBIfam" id="TIGR01643">
    <property type="entry name" value="YD_repeat_2x"/>
    <property type="match status" value="1"/>
</dbReference>
<keyword evidence="1" id="KW-0677">Repeat</keyword>
<organism evidence="3 4">
    <name type="scientific">Cupriavidus basilensis OR16</name>
    <dbReference type="NCBI Taxonomy" id="1127483"/>
    <lineage>
        <taxon>Bacteria</taxon>
        <taxon>Pseudomonadati</taxon>
        <taxon>Pseudomonadota</taxon>
        <taxon>Betaproteobacteria</taxon>
        <taxon>Burkholderiales</taxon>
        <taxon>Burkholderiaceae</taxon>
        <taxon>Cupriavidus</taxon>
    </lineage>
</organism>
<gene>
    <name evidence="3" type="ORF">OR16_04752</name>
</gene>
<comment type="caution">
    <text evidence="3">The sequence shown here is derived from an EMBL/GenBank/DDBJ whole genome shotgun (WGS) entry which is preliminary data.</text>
</comment>
<dbReference type="PATRIC" id="fig|1127483.3.peg.944"/>
<dbReference type="Proteomes" id="UP000005808">
    <property type="component" value="Unassembled WGS sequence"/>
</dbReference>
<dbReference type="Gene3D" id="2.180.10.10">
    <property type="entry name" value="RHS repeat-associated core"/>
    <property type="match status" value="1"/>
</dbReference>
<dbReference type="PANTHER" id="PTHR32305:SF15">
    <property type="entry name" value="PROTEIN RHSA-RELATED"/>
    <property type="match status" value="1"/>
</dbReference>
<evidence type="ECO:0000259" key="2">
    <source>
        <dbReference type="Pfam" id="PF25023"/>
    </source>
</evidence>
<dbReference type="InterPro" id="IPR056823">
    <property type="entry name" value="TEN-like_YD-shell"/>
</dbReference>
<dbReference type="AlphaFoldDB" id="H1S042"/>
<dbReference type="InterPro" id="IPR006530">
    <property type="entry name" value="YD"/>
</dbReference>
<evidence type="ECO:0000313" key="3">
    <source>
        <dbReference type="EMBL" id="EHP44258.1"/>
    </source>
</evidence>
<proteinExistence type="predicted"/>
<name>H1S042_9BURK</name>
<protein>
    <submittedName>
        <fullName evidence="3">Rhs-like protein</fullName>
    </submittedName>
</protein>
<accession>H1S042</accession>
<evidence type="ECO:0000256" key="1">
    <source>
        <dbReference type="ARBA" id="ARBA00022737"/>
    </source>
</evidence>